<sequence>MLFNLLGGSFGYGSFVLKTVASRKYVLIVIIRYPRLKCPLKNTSVRGQSHTILKPSIRLKCSMSLKRIHGPNCSFKPRIWHSSPKAQYLCFHNDFLCSKLIAFRTGSYIVHFYGPLDIDLS</sequence>
<name>A0A7J8BA66_ROUAE</name>
<gene>
    <name evidence="1" type="ORF">HJG63_009918</name>
</gene>
<evidence type="ECO:0000313" key="2">
    <source>
        <dbReference type="Proteomes" id="UP000593571"/>
    </source>
</evidence>
<reference evidence="1 2" key="1">
    <citation type="journal article" date="2020" name="Nature">
        <title>Six reference-quality genomes reveal evolution of bat adaptations.</title>
        <authorList>
            <person name="Jebb D."/>
            <person name="Huang Z."/>
            <person name="Pippel M."/>
            <person name="Hughes G.M."/>
            <person name="Lavrichenko K."/>
            <person name="Devanna P."/>
            <person name="Winkler S."/>
            <person name="Jermiin L.S."/>
            <person name="Skirmuntt E.C."/>
            <person name="Katzourakis A."/>
            <person name="Burkitt-Gray L."/>
            <person name="Ray D.A."/>
            <person name="Sullivan K.A.M."/>
            <person name="Roscito J.G."/>
            <person name="Kirilenko B.M."/>
            <person name="Davalos L.M."/>
            <person name="Corthals A.P."/>
            <person name="Power M.L."/>
            <person name="Jones G."/>
            <person name="Ransome R.D."/>
            <person name="Dechmann D.K.N."/>
            <person name="Locatelli A.G."/>
            <person name="Puechmaille S.J."/>
            <person name="Fedrigo O."/>
            <person name="Jarvis E.D."/>
            <person name="Hiller M."/>
            <person name="Vernes S.C."/>
            <person name="Myers E.W."/>
            <person name="Teeling E.C."/>
        </authorList>
    </citation>
    <scope>NUCLEOTIDE SEQUENCE [LARGE SCALE GENOMIC DNA]</scope>
    <source>
        <strain evidence="1">MRouAeg1</strain>
        <tissue evidence="1">Muscle</tissue>
    </source>
</reference>
<evidence type="ECO:0000313" key="1">
    <source>
        <dbReference type="EMBL" id="KAF6395355.1"/>
    </source>
</evidence>
<comment type="caution">
    <text evidence="1">The sequence shown here is derived from an EMBL/GenBank/DDBJ whole genome shotgun (WGS) entry which is preliminary data.</text>
</comment>
<accession>A0A7J8BA66</accession>
<dbReference type="AlphaFoldDB" id="A0A7J8BA66"/>
<proteinExistence type="predicted"/>
<dbReference type="EMBL" id="JACASE010000018">
    <property type="protein sequence ID" value="KAF6395355.1"/>
    <property type="molecule type" value="Genomic_DNA"/>
</dbReference>
<dbReference type="Proteomes" id="UP000593571">
    <property type="component" value="Unassembled WGS sequence"/>
</dbReference>
<protein>
    <submittedName>
        <fullName evidence="1">Uncharacterized protein</fullName>
    </submittedName>
</protein>
<organism evidence="1 2">
    <name type="scientific">Rousettus aegyptiacus</name>
    <name type="common">Egyptian fruit bat</name>
    <name type="synonym">Pteropus aegyptiacus</name>
    <dbReference type="NCBI Taxonomy" id="9407"/>
    <lineage>
        <taxon>Eukaryota</taxon>
        <taxon>Metazoa</taxon>
        <taxon>Chordata</taxon>
        <taxon>Craniata</taxon>
        <taxon>Vertebrata</taxon>
        <taxon>Euteleostomi</taxon>
        <taxon>Mammalia</taxon>
        <taxon>Eutheria</taxon>
        <taxon>Laurasiatheria</taxon>
        <taxon>Chiroptera</taxon>
        <taxon>Yinpterochiroptera</taxon>
        <taxon>Pteropodoidea</taxon>
        <taxon>Pteropodidae</taxon>
        <taxon>Rousettinae</taxon>
        <taxon>Rousettus</taxon>
    </lineage>
</organism>
<keyword evidence="2" id="KW-1185">Reference proteome</keyword>